<evidence type="ECO:0000313" key="7">
    <source>
        <dbReference type="Proteomes" id="UP000251314"/>
    </source>
</evidence>
<reference evidence="6 7" key="1">
    <citation type="submission" date="2018-01" db="EMBL/GenBank/DDBJ databases">
        <title>Draft genome of the strawberry crown rot pathogen Phytophthora cactorum.</title>
        <authorList>
            <person name="Armitage A.D."/>
            <person name="Lysoe E."/>
            <person name="Nellist C.F."/>
            <person name="Harrison R.J."/>
            <person name="Brurberg M.B."/>
        </authorList>
    </citation>
    <scope>NUCLEOTIDE SEQUENCE [LARGE SCALE GENOMIC DNA]</scope>
    <source>
        <strain evidence="6 7">10300</strain>
    </source>
</reference>
<dbReference type="EMBL" id="RCML01000046">
    <property type="protein sequence ID" value="KAG2995693.1"/>
    <property type="molecule type" value="Genomic_DNA"/>
</dbReference>
<dbReference type="EMBL" id="MJFZ01000130">
    <property type="protein sequence ID" value="RAW36745.1"/>
    <property type="molecule type" value="Genomic_DNA"/>
</dbReference>
<evidence type="ECO:0008006" key="8">
    <source>
        <dbReference type="Google" id="ProtNLM"/>
    </source>
</evidence>
<dbReference type="EMBL" id="RCMG01000100">
    <property type="protein sequence ID" value="KAG2863605.1"/>
    <property type="molecule type" value="Genomic_DNA"/>
</dbReference>
<dbReference type="VEuPathDB" id="FungiDB:PC110_g6990"/>
<dbReference type="EMBL" id="RCMI01000061">
    <property type="protein sequence ID" value="KAG2938732.1"/>
    <property type="molecule type" value="Genomic_DNA"/>
</dbReference>
<dbReference type="PANTHER" id="PTHR40866">
    <property type="entry name" value="BED-TYPE DOMAIN-CONTAINING PROTEIN"/>
    <property type="match status" value="1"/>
</dbReference>
<accession>A0A329SJ43</accession>
<proteinExistence type="predicted"/>
<sequence length="147" mass="16921">MTFRQLCVLYFTNLGEVLFECKTCERHRKQATGMGYSNLLSHLTSKHNGYAAEFAELQASATPSIALFGFVDETTRNIYQWMVFLIQRNLQITEVENKFTLAVVTMKPTSTKSIKRYMHYIALAMEYIITKEMGTSFCLMFGGWTSH</sequence>
<dbReference type="Proteomes" id="UP000736787">
    <property type="component" value="Unassembled WGS sequence"/>
</dbReference>
<evidence type="ECO:0000313" key="6">
    <source>
        <dbReference type="EMBL" id="RAW36745.1"/>
    </source>
</evidence>
<evidence type="ECO:0000313" key="5">
    <source>
        <dbReference type="EMBL" id="KAG3225806.1"/>
    </source>
</evidence>
<evidence type="ECO:0000313" key="1">
    <source>
        <dbReference type="EMBL" id="KAG2863605.1"/>
    </source>
</evidence>
<gene>
    <name evidence="6" type="ORF">PC110_g6990</name>
    <name evidence="1" type="ORF">PC113_g5299</name>
    <name evidence="2" type="ORF">PC115_g3602</name>
    <name evidence="3" type="ORF">PC117_g5268</name>
    <name evidence="4" type="ORF">PC118_g2879</name>
    <name evidence="5" type="ORF">PC129_g3609</name>
</gene>
<dbReference type="EMBL" id="RCMV01000074">
    <property type="protein sequence ID" value="KAG3225806.1"/>
    <property type="molecule type" value="Genomic_DNA"/>
</dbReference>
<protein>
    <recommendedName>
        <fullName evidence="8">BED-type domain-containing protein</fullName>
    </recommendedName>
</protein>
<dbReference type="EMBL" id="RCMK01000091">
    <property type="protein sequence ID" value="KAG2949432.1"/>
    <property type="molecule type" value="Genomic_DNA"/>
</dbReference>
<keyword evidence="7" id="KW-1185">Reference proteome</keyword>
<dbReference type="Proteomes" id="UP000735874">
    <property type="component" value="Unassembled WGS sequence"/>
</dbReference>
<evidence type="ECO:0000313" key="4">
    <source>
        <dbReference type="EMBL" id="KAG2995693.1"/>
    </source>
</evidence>
<dbReference type="Proteomes" id="UP000251314">
    <property type="component" value="Unassembled WGS sequence"/>
</dbReference>
<dbReference type="PANTHER" id="PTHR40866:SF1">
    <property type="entry name" value="BED-TYPE DOMAIN-CONTAINING PROTEIN"/>
    <property type="match status" value="1"/>
</dbReference>
<dbReference type="Proteomes" id="UP000760860">
    <property type="component" value="Unassembled WGS sequence"/>
</dbReference>
<organism evidence="6 7">
    <name type="scientific">Phytophthora cactorum</name>
    <dbReference type="NCBI Taxonomy" id="29920"/>
    <lineage>
        <taxon>Eukaryota</taxon>
        <taxon>Sar</taxon>
        <taxon>Stramenopiles</taxon>
        <taxon>Oomycota</taxon>
        <taxon>Peronosporomycetes</taxon>
        <taxon>Peronosporales</taxon>
        <taxon>Peronosporaceae</taxon>
        <taxon>Phytophthora</taxon>
    </lineage>
</organism>
<dbReference type="AlphaFoldDB" id="A0A329SJ43"/>
<name>A0A329SJ43_9STRA</name>
<evidence type="ECO:0000313" key="3">
    <source>
        <dbReference type="EMBL" id="KAG2949432.1"/>
    </source>
</evidence>
<dbReference type="Proteomes" id="UP000774804">
    <property type="component" value="Unassembled WGS sequence"/>
</dbReference>
<reference evidence="1" key="2">
    <citation type="submission" date="2018-10" db="EMBL/GenBank/DDBJ databases">
        <title>Effector identification in a new, highly contiguous assembly of the strawberry crown rot pathogen Phytophthora cactorum.</title>
        <authorList>
            <person name="Armitage A.D."/>
            <person name="Nellist C.F."/>
            <person name="Bates H."/>
            <person name="Vickerstaff R.J."/>
            <person name="Harrison R.J."/>
        </authorList>
    </citation>
    <scope>NUCLEOTIDE SEQUENCE</scope>
    <source>
        <strain evidence="1">15-7</strain>
        <strain evidence="2">4032</strain>
        <strain evidence="3">4040</strain>
        <strain evidence="4">P415</strain>
        <strain evidence="5">P421</strain>
    </source>
</reference>
<dbReference type="OrthoDB" id="1607513at2759"/>
<dbReference type="Proteomes" id="UP000697107">
    <property type="component" value="Unassembled WGS sequence"/>
</dbReference>
<comment type="caution">
    <text evidence="6">The sequence shown here is derived from an EMBL/GenBank/DDBJ whole genome shotgun (WGS) entry which is preliminary data.</text>
</comment>
<evidence type="ECO:0000313" key="2">
    <source>
        <dbReference type="EMBL" id="KAG2938732.1"/>
    </source>
</evidence>